<protein>
    <recommendedName>
        <fullName evidence="4">PEP-CTERM protein-sorting domain-containing protein</fullName>
    </recommendedName>
</protein>
<organism evidence="2 3">
    <name type="scientific">Geodermatophilus telluris</name>
    <dbReference type="NCBI Taxonomy" id="1190417"/>
    <lineage>
        <taxon>Bacteria</taxon>
        <taxon>Bacillati</taxon>
        <taxon>Actinomycetota</taxon>
        <taxon>Actinomycetes</taxon>
        <taxon>Geodermatophilales</taxon>
        <taxon>Geodermatophilaceae</taxon>
        <taxon>Geodermatophilus</taxon>
    </lineage>
</organism>
<keyword evidence="1" id="KW-0812">Transmembrane</keyword>
<dbReference type="RefSeq" id="WP_281181363.1">
    <property type="nucleotide sequence ID" value="NZ_FMZF01000001.1"/>
</dbReference>
<evidence type="ECO:0000313" key="3">
    <source>
        <dbReference type="Proteomes" id="UP000199416"/>
    </source>
</evidence>
<keyword evidence="1" id="KW-0472">Membrane</keyword>
<name>A0A1G6JRE3_9ACTN</name>
<sequence length="41" mass="4709">MLVVADEPPPITYPFPPLDELLVVLGVFALVWVVWFLIQDR</sequence>
<reference evidence="3" key="1">
    <citation type="submission" date="2016-10" db="EMBL/GenBank/DDBJ databases">
        <authorList>
            <person name="Varghese N."/>
            <person name="Submissions S."/>
        </authorList>
    </citation>
    <scope>NUCLEOTIDE SEQUENCE [LARGE SCALE GENOMIC DNA]</scope>
    <source>
        <strain evidence="3">DSM 45421</strain>
    </source>
</reference>
<keyword evidence="1" id="KW-1133">Transmembrane helix</keyword>
<dbReference type="EMBL" id="FMZF01000001">
    <property type="protein sequence ID" value="SDC21228.1"/>
    <property type="molecule type" value="Genomic_DNA"/>
</dbReference>
<dbReference type="Proteomes" id="UP000199416">
    <property type="component" value="Unassembled WGS sequence"/>
</dbReference>
<evidence type="ECO:0000313" key="2">
    <source>
        <dbReference type="EMBL" id="SDC21228.1"/>
    </source>
</evidence>
<accession>A0A1G6JRE3</accession>
<evidence type="ECO:0000256" key="1">
    <source>
        <dbReference type="SAM" id="Phobius"/>
    </source>
</evidence>
<feature type="transmembrane region" description="Helical" evidence="1">
    <location>
        <begin position="20"/>
        <end position="38"/>
    </location>
</feature>
<keyword evidence="3" id="KW-1185">Reference proteome</keyword>
<dbReference type="STRING" id="1190417.SAMN05660690_0938"/>
<dbReference type="AlphaFoldDB" id="A0A1G6JRE3"/>
<proteinExistence type="predicted"/>
<evidence type="ECO:0008006" key="4">
    <source>
        <dbReference type="Google" id="ProtNLM"/>
    </source>
</evidence>
<gene>
    <name evidence="2" type="ORF">SAMN05660690_0938</name>
</gene>